<feature type="domain" description="RagB/SusD" evidence="6">
    <location>
        <begin position="347"/>
        <end position="514"/>
    </location>
</feature>
<accession>A0A841EQ23</accession>
<dbReference type="Pfam" id="PF14322">
    <property type="entry name" value="SusD-like_3"/>
    <property type="match status" value="1"/>
</dbReference>
<keyword evidence="3" id="KW-0732">Signal</keyword>
<evidence type="ECO:0000259" key="6">
    <source>
        <dbReference type="Pfam" id="PF07980"/>
    </source>
</evidence>
<dbReference type="InterPro" id="IPR012944">
    <property type="entry name" value="SusD_RagB_dom"/>
</dbReference>
<name>A0A841EQ23_9BACT</name>
<evidence type="ECO:0000256" key="3">
    <source>
        <dbReference type="ARBA" id="ARBA00022729"/>
    </source>
</evidence>
<keyword evidence="5" id="KW-0998">Cell outer membrane</keyword>
<dbReference type="Pfam" id="PF07980">
    <property type="entry name" value="SusD_RagB"/>
    <property type="match status" value="1"/>
</dbReference>
<evidence type="ECO:0000256" key="4">
    <source>
        <dbReference type="ARBA" id="ARBA00023136"/>
    </source>
</evidence>
<evidence type="ECO:0000256" key="5">
    <source>
        <dbReference type="ARBA" id="ARBA00023237"/>
    </source>
</evidence>
<protein>
    <recommendedName>
        <fullName evidence="10">Starch-binding associating with outer membrane</fullName>
    </recommendedName>
</protein>
<reference evidence="8 9" key="1">
    <citation type="submission" date="2020-08" db="EMBL/GenBank/DDBJ databases">
        <title>Functional genomics of gut bacteria from endangered species of beetles.</title>
        <authorList>
            <person name="Carlos-Shanley C."/>
        </authorList>
    </citation>
    <scope>NUCLEOTIDE SEQUENCE [LARGE SCALE GENOMIC DNA]</scope>
    <source>
        <strain evidence="8 9">S00070</strain>
    </source>
</reference>
<evidence type="ECO:0008006" key="10">
    <source>
        <dbReference type="Google" id="ProtNLM"/>
    </source>
</evidence>
<evidence type="ECO:0000313" key="9">
    <source>
        <dbReference type="Proteomes" id="UP000524404"/>
    </source>
</evidence>
<comment type="subcellular location">
    <subcellularLocation>
        <location evidence="1">Cell outer membrane</location>
    </subcellularLocation>
</comment>
<gene>
    <name evidence="8" type="ORF">HNP25_001032</name>
</gene>
<organism evidence="8 9">
    <name type="scientific">Arcicella rosea</name>
    <dbReference type="NCBI Taxonomy" id="502909"/>
    <lineage>
        <taxon>Bacteria</taxon>
        <taxon>Pseudomonadati</taxon>
        <taxon>Bacteroidota</taxon>
        <taxon>Cytophagia</taxon>
        <taxon>Cytophagales</taxon>
        <taxon>Flectobacillaceae</taxon>
        <taxon>Arcicella</taxon>
    </lineage>
</organism>
<evidence type="ECO:0000256" key="1">
    <source>
        <dbReference type="ARBA" id="ARBA00004442"/>
    </source>
</evidence>
<dbReference type="InterPro" id="IPR033985">
    <property type="entry name" value="SusD-like_N"/>
</dbReference>
<dbReference type="RefSeq" id="WP_184131245.1">
    <property type="nucleotide sequence ID" value="NZ_JACHKT010000005.1"/>
</dbReference>
<keyword evidence="4" id="KW-0472">Membrane</keyword>
<evidence type="ECO:0000256" key="2">
    <source>
        <dbReference type="ARBA" id="ARBA00006275"/>
    </source>
</evidence>
<dbReference type="InterPro" id="IPR011990">
    <property type="entry name" value="TPR-like_helical_dom_sf"/>
</dbReference>
<keyword evidence="9" id="KW-1185">Reference proteome</keyword>
<dbReference type="EMBL" id="JACHKT010000005">
    <property type="protein sequence ID" value="MBB6002380.1"/>
    <property type="molecule type" value="Genomic_DNA"/>
</dbReference>
<dbReference type="Gene3D" id="1.25.40.10">
    <property type="entry name" value="Tetratricopeptide repeat domain"/>
    <property type="match status" value="1"/>
</dbReference>
<proteinExistence type="inferred from homology"/>
<feature type="domain" description="SusD-like N-terminal" evidence="7">
    <location>
        <begin position="107"/>
        <end position="242"/>
    </location>
</feature>
<sequence length="514" mass="57012">MKHIFKNVLTAAILCFSLNSCKDLDTVPYVGEVSELVYKDPANYKLILAKMYAGLAASGLKNGDNDVDLKGYDGGSQSYMRAYWYLQEFTTDELVCRWNDPGVPDLHAMNWTASNSFTAAFYSRILFQVAVSNEFLRETTEAKLSSRGVANSQDIKNYRAEARFLRALAYAHAIDLYGNVPLITENEQVGATLPKQATRAELFAYVESELLALDSELPAPKTNEYGRADKAAAWMTLAKLYLNAEVYIGQKKYTEAAATAKKVIDAGYTLASNYKTNFLADNNTSKEIIFSINFDGNETQTYGVTTLAINGSIGGAMNPADYGTEQKWAGFRTTKQLVNLFDDKADKRALFYTNGQQLEIDEFSTFENGYAVTKFSNLTSAGVKGKNAQFADTDFPLFRLAEAYLTYSEAVTRGGSGDNTLALNLVNQLRTRAGAGNLSNLTLNDLLNERGRELFWEGHRRTDLIRFGKFTSGYNWAWKGGIKEGKDVESFRNLFPLASGDIIANPTLKQNTGY</sequence>
<dbReference type="GO" id="GO:0009279">
    <property type="term" value="C:cell outer membrane"/>
    <property type="evidence" value="ECO:0007669"/>
    <property type="project" value="UniProtKB-SubCell"/>
</dbReference>
<dbReference type="Gene3D" id="1.25.40.390">
    <property type="match status" value="1"/>
</dbReference>
<evidence type="ECO:0000259" key="7">
    <source>
        <dbReference type="Pfam" id="PF14322"/>
    </source>
</evidence>
<dbReference type="Proteomes" id="UP000524404">
    <property type="component" value="Unassembled WGS sequence"/>
</dbReference>
<dbReference type="Gene3D" id="1.10.3780.10">
    <property type="entry name" value="SusD-like"/>
    <property type="match status" value="1"/>
</dbReference>
<evidence type="ECO:0000313" key="8">
    <source>
        <dbReference type="EMBL" id="MBB6002380.1"/>
    </source>
</evidence>
<comment type="similarity">
    <text evidence="2">Belongs to the SusD family.</text>
</comment>
<dbReference type="AlphaFoldDB" id="A0A841EQ23"/>
<dbReference type="SUPFAM" id="SSF48452">
    <property type="entry name" value="TPR-like"/>
    <property type="match status" value="1"/>
</dbReference>
<comment type="caution">
    <text evidence="8">The sequence shown here is derived from an EMBL/GenBank/DDBJ whole genome shotgun (WGS) entry which is preliminary data.</text>
</comment>
<dbReference type="CDD" id="cd08977">
    <property type="entry name" value="SusD"/>
    <property type="match status" value="1"/>
</dbReference>